<dbReference type="PROSITE" id="PS00758">
    <property type="entry name" value="ARGE_DAPE_CPG2_1"/>
    <property type="match status" value="1"/>
</dbReference>
<evidence type="ECO:0000313" key="6">
    <source>
        <dbReference type="Proteomes" id="UP000464658"/>
    </source>
</evidence>
<keyword evidence="3" id="KW-0378">Hydrolase</keyword>
<evidence type="ECO:0000313" key="5">
    <source>
        <dbReference type="EMBL" id="BBP90563.1"/>
    </source>
</evidence>
<organism evidence="5 6">
    <name type="scientific">Bacillus safensis</name>
    <dbReference type="NCBI Taxonomy" id="561879"/>
    <lineage>
        <taxon>Bacteria</taxon>
        <taxon>Bacillati</taxon>
        <taxon>Bacillota</taxon>
        <taxon>Bacilli</taxon>
        <taxon>Bacillales</taxon>
        <taxon>Bacillaceae</taxon>
        <taxon>Bacillus</taxon>
    </lineage>
</organism>
<name>A0A5S9MBS1_BACIA</name>
<gene>
    <name evidence="5" type="ORF">BsIDN1_41810</name>
</gene>
<evidence type="ECO:0000259" key="4">
    <source>
        <dbReference type="Pfam" id="PF04389"/>
    </source>
</evidence>
<dbReference type="AlphaFoldDB" id="A0A5S9MBS1"/>
<sequence length="90" mass="9634">MIEDDSKAVTGHGAGNLVCTLEGNQEADTIYFTSHMDTVVPGNGVKPVIEDGYVKTDGTTILGADDKTGLAAMFEAIRVLKEKKFTAWNN</sequence>
<dbReference type="InterPro" id="IPR007484">
    <property type="entry name" value="Peptidase_M28"/>
</dbReference>
<feature type="domain" description="Peptidase M28" evidence="4">
    <location>
        <begin position="16"/>
        <end position="84"/>
    </location>
</feature>
<keyword evidence="2" id="KW-0479">Metal-binding</keyword>
<dbReference type="PANTHER" id="PTHR42994:SF2">
    <property type="entry name" value="PEPTIDASE"/>
    <property type="match status" value="1"/>
</dbReference>
<dbReference type="EMBL" id="AP021906">
    <property type="protein sequence ID" value="BBP90563.1"/>
    <property type="molecule type" value="Genomic_DNA"/>
</dbReference>
<comment type="cofactor">
    <cofactor evidence="1">
        <name>Zn(2+)</name>
        <dbReference type="ChEBI" id="CHEBI:29105"/>
    </cofactor>
</comment>
<proteinExistence type="predicted"/>
<dbReference type="Pfam" id="PF04389">
    <property type="entry name" value="Peptidase_M28"/>
    <property type="match status" value="1"/>
</dbReference>
<protein>
    <recommendedName>
        <fullName evidence="4">Peptidase M28 domain-containing protein</fullName>
    </recommendedName>
</protein>
<dbReference type="InterPro" id="IPR001261">
    <property type="entry name" value="ArgE/DapE_CS"/>
</dbReference>
<dbReference type="PANTHER" id="PTHR42994">
    <property type="entry name" value="PEPTIDASE T"/>
    <property type="match status" value="1"/>
</dbReference>
<dbReference type="Gene3D" id="3.40.630.10">
    <property type="entry name" value="Zn peptidases"/>
    <property type="match status" value="1"/>
</dbReference>
<dbReference type="Proteomes" id="UP000464658">
    <property type="component" value="Chromosome"/>
</dbReference>
<evidence type="ECO:0000256" key="3">
    <source>
        <dbReference type="ARBA" id="ARBA00022801"/>
    </source>
</evidence>
<accession>A0A5S9MBS1</accession>
<dbReference type="SUPFAM" id="SSF53187">
    <property type="entry name" value="Zn-dependent exopeptidases"/>
    <property type="match status" value="1"/>
</dbReference>
<reference evidence="5 6" key="1">
    <citation type="submission" date="2019-12" db="EMBL/GenBank/DDBJ databases">
        <title>Full genome sequence of a Bacillus safensis strain isolated from commercially available natto in Indonesia.</title>
        <authorList>
            <person name="Yoshida M."/>
            <person name="Uomi M."/>
            <person name="Waturangi D."/>
            <person name="Ekaputri J.J."/>
            <person name="Setiamarga D.H.E."/>
        </authorList>
    </citation>
    <scope>NUCLEOTIDE SEQUENCE [LARGE SCALE GENOMIC DNA]</scope>
    <source>
        <strain evidence="5 6">IDN1</strain>
    </source>
</reference>
<evidence type="ECO:0000256" key="1">
    <source>
        <dbReference type="ARBA" id="ARBA00001947"/>
    </source>
</evidence>
<evidence type="ECO:0000256" key="2">
    <source>
        <dbReference type="ARBA" id="ARBA00022723"/>
    </source>
</evidence>
<dbReference type="GO" id="GO:0046872">
    <property type="term" value="F:metal ion binding"/>
    <property type="evidence" value="ECO:0007669"/>
    <property type="project" value="UniProtKB-KW"/>
</dbReference>